<keyword evidence="2" id="KW-0732">Signal</keyword>
<feature type="signal peptide" evidence="2">
    <location>
        <begin position="1"/>
        <end position="23"/>
    </location>
</feature>
<evidence type="ECO:0000313" key="4">
    <source>
        <dbReference type="RefSeq" id="XP_017019706.1"/>
    </source>
</evidence>
<dbReference type="GeneID" id="108072894"/>
<gene>
    <name evidence="4" type="primary">LOC108072894</name>
</gene>
<evidence type="ECO:0000256" key="1">
    <source>
        <dbReference type="SAM" id="MobiDB-lite"/>
    </source>
</evidence>
<dbReference type="OrthoDB" id="7779229at2759"/>
<organism evidence="3 4">
    <name type="scientific">Drosophila kikkawai</name>
    <name type="common">Fruit fly</name>
    <dbReference type="NCBI Taxonomy" id="30033"/>
    <lineage>
        <taxon>Eukaryota</taxon>
        <taxon>Metazoa</taxon>
        <taxon>Ecdysozoa</taxon>
        <taxon>Arthropoda</taxon>
        <taxon>Hexapoda</taxon>
        <taxon>Insecta</taxon>
        <taxon>Pterygota</taxon>
        <taxon>Neoptera</taxon>
        <taxon>Endopterygota</taxon>
        <taxon>Diptera</taxon>
        <taxon>Brachycera</taxon>
        <taxon>Muscomorpha</taxon>
        <taxon>Ephydroidea</taxon>
        <taxon>Drosophilidae</taxon>
        <taxon>Drosophila</taxon>
        <taxon>Sophophora</taxon>
    </lineage>
</organism>
<dbReference type="Proteomes" id="UP001652661">
    <property type="component" value="Chromosome 2R"/>
</dbReference>
<dbReference type="RefSeq" id="XP_017019706.1">
    <property type="nucleotide sequence ID" value="XM_017164217.3"/>
</dbReference>
<name>A0A6P4IAC8_DROKI</name>
<evidence type="ECO:0000313" key="3">
    <source>
        <dbReference type="Proteomes" id="UP001652661"/>
    </source>
</evidence>
<evidence type="ECO:0000256" key="2">
    <source>
        <dbReference type="SAM" id="SignalP"/>
    </source>
</evidence>
<sequence>MFGHQRIMLFSIFLASLLVASLALEESSDIEEDVISIANQTQKVIRVHPQDLPPKKDSTGSQMNSAFFQIQTLRPGSSFGTGSLPAAAAASDSGHRQYLDSKQMRKRRPRPAVKAEEQMAAASGEDATQRALKYELKAFPKQKLKQQKQLNLDAKGDGVQVRLSLDGNQAESRSVPVQMTPGPYPIYYVLSRTNGRFGKFPVKAFRSPAEFSKYLVKSKAEPIGRDQRYELVGAR</sequence>
<dbReference type="AlphaFoldDB" id="A0A6P4IAC8"/>
<reference evidence="3" key="1">
    <citation type="submission" date="2025-05" db="UniProtKB">
        <authorList>
            <consortium name="RefSeq"/>
        </authorList>
    </citation>
    <scope>NUCLEOTIDE SEQUENCE [LARGE SCALE GENOMIC DNA]</scope>
    <source>
        <strain evidence="3">14028-0561.14</strain>
    </source>
</reference>
<proteinExistence type="predicted"/>
<feature type="region of interest" description="Disordered" evidence="1">
    <location>
        <begin position="81"/>
        <end position="126"/>
    </location>
</feature>
<keyword evidence="3" id="KW-1185">Reference proteome</keyword>
<reference evidence="4" key="2">
    <citation type="submission" date="2025-08" db="UniProtKB">
        <authorList>
            <consortium name="RefSeq"/>
        </authorList>
    </citation>
    <scope>IDENTIFICATION</scope>
    <source>
        <strain evidence="4">14028-0561.14</strain>
        <tissue evidence="4">Whole fly</tissue>
    </source>
</reference>
<protein>
    <submittedName>
        <fullName evidence="4">Uncharacterized protein isoform X1</fullName>
    </submittedName>
</protein>
<dbReference type="OMA" id="GPYPIYY"/>
<accession>A0A6P4IAC8</accession>
<feature type="compositionally biased region" description="Basic and acidic residues" evidence="1">
    <location>
        <begin position="93"/>
        <end position="103"/>
    </location>
</feature>
<feature type="chain" id="PRO_5028416156" evidence="2">
    <location>
        <begin position="24"/>
        <end position="235"/>
    </location>
</feature>